<dbReference type="SMART" id="SM00327">
    <property type="entry name" value="VWA"/>
    <property type="match status" value="6"/>
</dbReference>
<dbReference type="InterPro" id="IPR050525">
    <property type="entry name" value="ECM_Assembly_Org"/>
</dbReference>
<gene>
    <name evidence="12" type="primary">LOC111131713</name>
</gene>
<dbReference type="AlphaFoldDB" id="A0A8B8E5U5"/>
<keyword evidence="7" id="KW-0176">Collagen</keyword>
<dbReference type="RefSeq" id="XP_022335074.1">
    <property type="nucleotide sequence ID" value="XM_022479366.1"/>
</dbReference>
<accession>A0A8B8E5U5</accession>
<feature type="signal peptide" evidence="9">
    <location>
        <begin position="1"/>
        <end position="16"/>
    </location>
</feature>
<organism evidence="11 12">
    <name type="scientific">Crassostrea virginica</name>
    <name type="common">Eastern oyster</name>
    <dbReference type="NCBI Taxonomy" id="6565"/>
    <lineage>
        <taxon>Eukaryota</taxon>
        <taxon>Metazoa</taxon>
        <taxon>Spiralia</taxon>
        <taxon>Lophotrochozoa</taxon>
        <taxon>Mollusca</taxon>
        <taxon>Bivalvia</taxon>
        <taxon>Autobranchia</taxon>
        <taxon>Pteriomorphia</taxon>
        <taxon>Ostreida</taxon>
        <taxon>Ostreoidea</taxon>
        <taxon>Ostreidae</taxon>
        <taxon>Crassostrea</taxon>
    </lineage>
</organism>
<evidence type="ECO:0000256" key="4">
    <source>
        <dbReference type="ARBA" id="ARBA00022729"/>
    </source>
</evidence>
<dbReference type="PANTHER" id="PTHR24020">
    <property type="entry name" value="COLLAGEN ALPHA"/>
    <property type="match status" value="1"/>
</dbReference>
<evidence type="ECO:0000256" key="6">
    <source>
        <dbReference type="ARBA" id="ARBA00022889"/>
    </source>
</evidence>
<evidence type="ECO:0000256" key="1">
    <source>
        <dbReference type="ARBA" id="ARBA00004498"/>
    </source>
</evidence>
<proteinExistence type="predicted"/>
<evidence type="ECO:0000256" key="3">
    <source>
        <dbReference type="ARBA" id="ARBA00022530"/>
    </source>
</evidence>
<keyword evidence="8" id="KW-0325">Glycoprotein</keyword>
<feature type="domain" description="VWFA" evidence="10">
    <location>
        <begin position="408"/>
        <end position="582"/>
    </location>
</feature>
<dbReference type="FunFam" id="3.40.50.410:FF:000003">
    <property type="entry name" value="Collagen type VI alpha 3 chain"/>
    <property type="match status" value="2"/>
</dbReference>
<name>A0A8B8E5U5_CRAVI</name>
<dbReference type="GO" id="GO:0005581">
    <property type="term" value="C:collagen trimer"/>
    <property type="evidence" value="ECO:0007669"/>
    <property type="project" value="UniProtKB-KW"/>
</dbReference>
<evidence type="ECO:0000313" key="12">
    <source>
        <dbReference type="RefSeq" id="XP_022335074.1"/>
    </source>
</evidence>
<dbReference type="Pfam" id="PF00092">
    <property type="entry name" value="VWA"/>
    <property type="match status" value="6"/>
</dbReference>
<dbReference type="SUPFAM" id="SSF53300">
    <property type="entry name" value="vWA-like"/>
    <property type="match status" value="6"/>
</dbReference>
<dbReference type="CDD" id="cd01450">
    <property type="entry name" value="vWFA_subfamily_ECM"/>
    <property type="match status" value="2"/>
</dbReference>
<dbReference type="InterPro" id="IPR002035">
    <property type="entry name" value="VWF_A"/>
</dbReference>
<dbReference type="Proteomes" id="UP000694844">
    <property type="component" value="Chromosome 4"/>
</dbReference>
<keyword evidence="6" id="KW-0130">Cell adhesion</keyword>
<reference evidence="12" key="1">
    <citation type="submission" date="2025-08" db="UniProtKB">
        <authorList>
            <consortium name="RefSeq"/>
        </authorList>
    </citation>
    <scope>IDENTIFICATION</scope>
    <source>
        <tissue evidence="12">Whole sample</tissue>
    </source>
</reference>
<dbReference type="OrthoDB" id="10256829at2759"/>
<dbReference type="InterPro" id="IPR036465">
    <property type="entry name" value="vWFA_dom_sf"/>
</dbReference>
<dbReference type="GO" id="GO:0007155">
    <property type="term" value="P:cell adhesion"/>
    <property type="evidence" value="ECO:0007669"/>
    <property type="project" value="UniProtKB-KW"/>
</dbReference>
<keyword evidence="2" id="KW-0964">Secreted</keyword>
<dbReference type="Gene3D" id="3.40.50.410">
    <property type="entry name" value="von Willebrand factor, type A domain"/>
    <property type="match status" value="6"/>
</dbReference>
<dbReference type="PANTHER" id="PTHR24020:SF84">
    <property type="entry name" value="VWFA DOMAIN-CONTAINING PROTEIN"/>
    <property type="match status" value="1"/>
</dbReference>
<protein>
    <submittedName>
        <fullName evidence="12">Collagen alpha-4(VI) chain-like</fullName>
    </submittedName>
</protein>
<evidence type="ECO:0000256" key="8">
    <source>
        <dbReference type="ARBA" id="ARBA00023180"/>
    </source>
</evidence>
<keyword evidence="4 9" id="KW-0732">Signal</keyword>
<dbReference type="GeneID" id="111131713"/>
<keyword evidence="5" id="KW-0677">Repeat</keyword>
<feature type="domain" description="VWFA" evidence="10">
    <location>
        <begin position="602"/>
        <end position="774"/>
    </location>
</feature>
<evidence type="ECO:0000313" key="11">
    <source>
        <dbReference type="Proteomes" id="UP000694844"/>
    </source>
</evidence>
<dbReference type="PROSITE" id="PS50234">
    <property type="entry name" value="VWFA"/>
    <property type="match status" value="6"/>
</dbReference>
<dbReference type="FunFam" id="3.40.50.410:FF:000004">
    <property type="entry name" value="collagen alpha-6(VI) chain"/>
    <property type="match status" value="2"/>
</dbReference>
<evidence type="ECO:0000256" key="5">
    <source>
        <dbReference type="ARBA" id="ARBA00022737"/>
    </source>
</evidence>
<evidence type="ECO:0000256" key="9">
    <source>
        <dbReference type="SAM" id="SignalP"/>
    </source>
</evidence>
<keyword evidence="3" id="KW-0272">Extracellular matrix</keyword>
<sequence length="1206" mass="130296">MRFLLPLVALFVGAWSQQVPKGCKTKLDVVFLLDASYSEGSTNFKKQLQFVENFVSQFNVGPDAAQFSVVTFATSVHNEFYLNAYSSSSALVSAIQKIPYRPGATYTDKALSFAEGTSFQPQHGGRADAEKIVIVMTDGQSSSHANTIRQAQALHASGVEVIAVGIGNSVSNSELEAIASDTSHVFQVQDFDLLSTIQNQLTNAACQQAALHCQSAVADIVFAIDSSSSISYTDFSKQMLFIKNLVRQYNVGSNETQFSVVSFDSRVHPEFSLNKYPSKTQVLGALSSIQHHLGSTHTEDALNYIANNSFTAANGGRSGVDKWVIVLTDGQSTDPTETVAAADRLHKMGIEVISIGIGSSADQAELEAIATDPQHVYRVDDYDALHSLMMNIESTTCGYNACHGNKADIMFLLDSSASEGASNFQHQLEFVQNFTDKFDIGPDAVQIGLATFSTKPHGHFWLDTYQNKSDLINATGYVPYIPGSTFTDLGLQFALNESFTTSHGARDPSVPKILVVLTDGQSTDSMATALMADQLHRAGIKVVTIGIGQNVRKSELTVIATDRNHVFTADDFKSLATLQKDLQMETCRNEKPNTECGEKPADIVFVLDASGSEGVENFKKELNFTAEFMKGFQIGRQHVQFGLVTFSSYGRSEFYFNTYHDLQSILHKLDTIHYTGGSTHTESGLSSAKFQFYSHHGARPNAQKIAIVLTDGQSYSTTRTIQKANELKAMGVKVISLGIGSSVSQAELMGIATDPQHVFNVTNFDTLNSIQYEIKTAACAVPNPPVIDPECGGGLSDIVFLLDSSGSETKLNFQKMLNFVQDFTRQFDIGPKNAQIGVATFSSDVHERIKLDQYSDKTALLAAISGIPYDAGATYTDEALQYARTYAFQSSHGGRPNASRIVIVMTDGQSMNAANTLQEATALKSQPNMKVIAIGIGSGVNTKELNNIASDPQHMFTVANFDVLNKLNSELTFTSCQTCGFIQTADIVFALDSSGSEGQINFQKQLDFVQTFVRDLPVGPNNVQFSVLSFGTSVQNNFYLNQYSDKRPILDAIQNTDNVGGSTATGDALQFIREHSILPANGARSNSSLFVVVLTDGMSSDHAATLTQANLLKATGATVVAIGIGSSVDKTELNAIASDTNHVFTAQNFDSLQTIKEDVKKAACEGVNTTMIVTPSTTPIPDTTTTDGEIYVTDAVSTTQDFGVIG</sequence>
<evidence type="ECO:0000256" key="7">
    <source>
        <dbReference type="ARBA" id="ARBA00023119"/>
    </source>
</evidence>
<dbReference type="CDD" id="cd01472">
    <property type="entry name" value="vWA_collagen"/>
    <property type="match status" value="2"/>
</dbReference>
<dbReference type="KEGG" id="cvn:111131713"/>
<feature type="chain" id="PRO_5034215163" evidence="9">
    <location>
        <begin position="17"/>
        <end position="1206"/>
    </location>
</feature>
<keyword evidence="11" id="KW-1185">Reference proteome</keyword>
<feature type="domain" description="VWFA" evidence="10">
    <location>
        <begin position="986"/>
        <end position="1159"/>
    </location>
</feature>
<comment type="subcellular location">
    <subcellularLocation>
        <location evidence="1">Secreted</location>
        <location evidence="1">Extracellular space</location>
        <location evidence="1">Extracellular matrix</location>
    </subcellularLocation>
</comment>
<feature type="domain" description="VWFA" evidence="10">
    <location>
        <begin position="28"/>
        <end position="201"/>
    </location>
</feature>
<evidence type="ECO:0000259" key="10">
    <source>
        <dbReference type="PROSITE" id="PS50234"/>
    </source>
</evidence>
<evidence type="ECO:0000256" key="2">
    <source>
        <dbReference type="ARBA" id="ARBA00022525"/>
    </source>
</evidence>
<feature type="domain" description="VWFA" evidence="10">
    <location>
        <begin position="219"/>
        <end position="392"/>
    </location>
</feature>
<feature type="domain" description="VWFA" evidence="10">
    <location>
        <begin position="797"/>
        <end position="971"/>
    </location>
</feature>
<dbReference type="PRINTS" id="PR00453">
    <property type="entry name" value="VWFADOMAIN"/>
</dbReference>